<accession>A0ABY5I6L2</accession>
<protein>
    <submittedName>
        <fullName evidence="1">Uncharacterized protein</fullName>
    </submittedName>
</protein>
<gene>
    <name evidence="1" type="ORF">NMU03_01770</name>
</gene>
<organism evidence="1 2">
    <name type="scientific">Allocoprobacillus halotolerans</name>
    <dbReference type="NCBI Taxonomy" id="2944914"/>
    <lineage>
        <taxon>Bacteria</taxon>
        <taxon>Bacillati</taxon>
        <taxon>Bacillota</taxon>
        <taxon>Erysipelotrichia</taxon>
        <taxon>Erysipelotrichales</taxon>
        <taxon>Erysipelotrichaceae</taxon>
        <taxon>Allocoprobacillus</taxon>
    </lineage>
</organism>
<evidence type="ECO:0000313" key="2">
    <source>
        <dbReference type="Proteomes" id="UP001060112"/>
    </source>
</evidence>
<dbReference type="RefSeq" id="WP_290140776.1">
    <property type="nucleotide sequence ID" value="NZ_CP101620.1"/>
</dbReference>
<proteinExistence type="predicted"/>
<dbReference type="Proteomes" id="UP001060112">
    <property type="component" value="Chromosome"/>
</dbReference>
<keyword evidence="2" id="KW-1185">Reference proteome</keyword>
<name>A0ABY5I6L2_9FIRM</name>
<dbReference type="EMBL" id="CP101620">
    <property type="protein sequence ID" value="UTY39585.1"/>
    <property type="molecule type" value="Genomic_DNA"/>
</dbReference>
<evidence type="ECO:0000313" key="1">
    <source>
        <dbReference type="EMBL" id="UTY39585.1"/>
    </source>
</evidence>
<reference evidence="1" key="1">
    <citation type="submission" date="2022-07" db="EMBL/GenBank/DDBJ databases">
        <title>Faecal culturing of patients with breast cancer.</title>
        <authorList>
            <person name="Teng N.M.Y."/>
            <person name="Kiu R."/>
            <person name="Evans R."/>
            <person name="Baker D.J."/>
            <person name="Zenner C."/>
            <person name="Robinson S.D."/>
            <person name="Hall L.J."/>
        </authorList>
    </citation>
    <scope>NUCLEOTIDE SEQUENCE</scope>
    <source>
        <strain evidence="1">LH1062</strain>
    </source>
</reference>
<sequence>MQLPLCLTILSFAYIFIAYSFQELGNLQQAYYKTINMSHTKVTSLITLDNQPSLQMVYQIKQYTLDECEEMARNIFKQYGKILDEKQTDVYDDSAYFYCTDNQMIITIYFAGGTVNISFPDEFKPITKDLSEQAVRKRLKQENIFIPEQATFTQIQDGQYEFSVNTIIDQQYVQGSLLVGINEDSTLSYLHNQIKTYESYKSFPIISQQQAFQLIQEGKFNQDWMLSLDDEIIIHSIQLVYREDSKGFYQPVYLLGIENDQVIYIPAIQSS</sequence>